<accession>A0A3M9M928</accession>
<keyword evidence="2" id="KW-1185">Reference proteome</keyword>
<dbReference type="Proteomes" id="UP000272117">
    <property type="component" value="Unassembled WGS sequence"/>
</dbReference>
<organism evidence="1 2">
    <name type="scientific">Rufibacter latericius</name>
    <dbReference type="NCBI Taxonomy" id="2487040"/>
    <lineage>
        <taxon>Bacteria</taxon>
        <taxon>Pseudomonadati</taxon>
        <taxon>Bacteroidota</taxon>
        <taxon>Cytophagia</taxon>
        <taxon>Cytophagales</taxon>
        <taxon>Hymenobacteraceae</taxon>
        <taxon>Rufibacter</taxon>
    </lineage>
</organism>
<dbReference type="AlphaFoldDB" id="A0A3M9M928"/>
<dbReference type="InterPro" id="IPR011010">
    <property type="entry name" value="DNA_brk_join_enz"/>
</dbReference>
<dbReference type="GO" id="GO:0003677">
    <property type="term" value="F:DNA binding"/>
    <property type="evidence" value="ECO:0007669"/>
    <property type="project" value="InterPro"/>
</dbReference>
<name>A0A3M9M928_9BACT</name>
<dbReference type="SUPFAM" id="SSF56349">
    <property type="entry name" value="DNA breaking-rejoining enzymes"/>
    <property type="match status" value="1"/>
</dbReference>
<sequence length="73" mass="8712">MIDKYGNEVWHLYQVKGRNPEPVDVPLMKEALVIMRRQKRKSNSPLVFDRISDVKYNKYIKEVCQLAGFNDLW</sequence>
<protein>
    <submittedName>
        <fullName evidence="1">Uncharacterized protein</fullName>
    </submittedName>
</protein>
<proteinExistence type="predicted"/>
<comment type="caution">
    <text evidence="1">The sequence shown here is derived from an EMBL/GenBank/DDBJ whole genome shotgun (WGS) entry which is preliminary data.</text>
</comment>
<evidence type="ECO:0000313" key="1">
    <source>
        <dbReference type="EMBL" id="RNI22052.1"/>
    </source>
</evidence>
<evidence type="ECO:0000313" key="2">
    <source>
        <dbReference type="Proteomes" id="UP000272117"/>
    </source>
</evidence>
<dbReference type="EMBL" id="RJJD01000023">
    <property type="protein sequence ID" value="RNI22052.1"/>
    <property type="molecule type" value="Genomic_DNA"/>
</dbReference>
<dbReference type="RefSeq" id="WP_123129376.1">
    <property type="nucleotide sequence ID" value="NZ_RJJD01000023.1"/>
</dbReference>
<reference evidence="1 2" key="1">
    <citation type="submission" date="2018-11" db="EMBL/GenBank/DDBJ databases">
        <title>Rufibacter latericius sp. nov., isolated from water in Baiyang Lake.</title>
        <authorList>
            <person name="Yang Y."/>
        </authorList>
    </citation>
    <scope>NUCLEOTIDE SEQUENCE [LARGE SCALE GENOMIC DNA]</scope>
    <source>
        <strain evidence="1 2">R-22-1c-1</strain>
    </source>
</reference>
<gene>
    <name evidence="1" type="ORF">EFB08_23250</name>
</gene>